<dbReference type="CDD" id="cd19821">
    <property type="entry name" value="Bbox1_BBX-like"/>
    <property type="match status" value="2"/>
</dbReference>
<feature type="domain" description="CCT" evidence="11">
    <location>
        <begin position="346"/>
        <end position="388"/>
    </location>
</feature>
<evidence type="ECO:0000313" key="12">
    <source>
        <dbReference type="EMBL" id="KAL3532873.1"/>
    </source>
</evidence>
<evidence type="ECO:0008006" key="14">
    <source>
        <dbReference type="Google" id="ProtNLM"/>
    </source>
</evidence>
<keyword evidence="6 8" id="KW-0539">Nucleus</keyword>
<dbReference type="Proteomes" id="UP001630127">
    <property type="component" value="Unassembled WGS sequence"/>
</dbReference>
<dbReference type="GO" id="GO:0008270">
    <property type="term" value="F:zinc ion binding"/>
    <property type="evidence" value="ECO:0007669"/>
    <property type="project" value="UniProtKB-KW"/>
</dbReference>
<dbReference type="InterPro" id="IPR000315">
    <property type="entry name" value="Znf_B-box"/>
</dbReference>
<organism evidence="12 13">
    <name type="scientific">Cinchona calisaya</name>
    <dbReference type="NCBI Taxonomy" id="153742"/>
    <lineage>
        <taxon>Eukaryota</taxon>
        <taxon>Viridiplantae</taxon>
        <taxon>Streptophyta</taxon>
        <taxon>Embryophyta</taxon>
        <taxon>Tracheophyta</taxon>
        <taxon>Spermatophyta</taxon>
        <taxon>Magnoliopsida</taxon>
        <taxon>eudicotyledons</taxon>
        <taxon>Gunneridae</taxon>
        <taxon>Pentapetalae</taxon>
        <taxon>asterids</taxon>
        <taxon>lamiids</taxon>
        <taxon>Gentianales</taxon>
        <taxon>Rubiaceae</taxon>
        <taxon>Cinchonoideae</taxon>
        <taxon>Cinchoneae</taxon>
        <taxon>Cinchona</taxon>
    </lineage>
</organism>
<keyword evidence="4 7" id="KW-0863">Zinc-finger</keyword>
<dbReference type="Pfam" id="PF06203">
    <property type="entry name" value="CCT"/>
    <property type="match status" value="1"/>
</dbReference>
<dbReference type="InterPro" id="IPR010402">
    <property type="entry name" value="CCT_domain"/>
</dbReference>
<protein>
    <recommendedName>
        <fullName evidence="14">CONSTANS-like protein</fullName>
    </recommendedName>
</protein>
<evidence type="ECO:0000259" key="10">
    <source>
        <dbReference type="PROSITE" id="PS50119"/>
    </source>
</evidence>
<reference evidence="12 13" key="1">
    <citation type="submission" date="2024-11" db="EMBL/GenBank/DDBJ databases">
        <title>A near-complete genome assembly of Cinchona calisaya.</title>
        <authorList>
            <person name="Lian D.C."/>
            <person name="Zhao X.W."/>
            <person name="Wei L."/>
        </authorList>
    </citation>
    <scope>NUCLEOTIDE SEQUENCE [LARGE SCALE GENOMIC DNA]</scope>
    <source>
        <tissue evidence="12">Nenye</tissue>
    </source>
</reference>
<keyword evidence="3" id="KW-0479">Metal-binding</keyword>
<evidence type="ECO:0000256" key="7">
    <source>
        <dbReference type="PROSITE-ProRule" id="PRU00024"/>
    </source>
</evidence>
<dbReference type="AlphaFoldDB" id="A0ABD3ANW1"/>
<dbReference type="InterPro" id="IPR049808">
    <property type="entry name" value="CONSTANS-like_Bbox1"/>
</dbReference>
<evidence type="ECO:0000256" key="5">
    <source>
        <dbReference type="ARBA" id="ARBA00022833"/>
    </source>
</evidence>
<dbReference type="EMBL" id="JBJUIK010000003">
    <property type="protein sequence ID" value="KAL3532873.1"/>
    <property type="molecule type" value="Genomic_DNA"/>
</dbReference>
<evidence type="ECO:0000256" key="3">
    <source>
        <dbReference type="ARBA" id="ARBA00022723"/>
    </source>
</evidence>
<keyword evidence="5" id="KW-0862">Zinc</keyword>
<dbReference type="PANTHER" id="PTHR31319">
    <property type="entry name" value="ZINC FINGER PROTEIN CONSTANS-LIKE 4"/>
    <property type="match status" value="1"/>
</dbReference>
<evidence type="ECO:0000259" key="11">
    <source>
        <dbReference type="PROSITE" id="PS51017"/>
    </source>
</evidence>
<evidence type="ECO:0000313" key="13">
    <source>
        <dbReference type="Proteomes" id="UP001630127"/>
    </source>
</evidence>
<comment type="similarity">
    <text evidence="2">Belongs to the CONSTANS family.</text>
</comment>
<name>A0ABD3ANW1_9GENT</name>
<feature type="domain" description="B box-type" evidence="10">
    <location>
        <begin position="31"/>
        <end position="73"/>
    </location>
</feature>
<comment type="subcellular location">
    <subcellularLocation>
        <location evidence="1 8">Nucleus</location>
    </subcellularLocation>
</comment>
<evidence type="ECO:0000256" key="4">
    <source>
        <dbReference type="ARBA" id="ARBA00022771"/>
    </source>
</evidence>
<sequence length="419" mass="45906">MGIAAGEGGGPGGAANNRCFSAGWGLIAKPCDYCNSASALLFCLTDSAFLCLACDAKMHGANKIASRHERVWMCEVCEQAPASVTCKADAAALCVTCDRDIHSANPLARRHERSPVVPFYYTAEEAVVKSTFLPAAAAANNNNINMVNCSCTDRDDTKLSTCVAHEIYNMSDPWISSNPMNSKVPTDGRDIKSVEFLFSDSNNYLDFDYPISSAARLQQHYNSSGTDAVVPVQTTKPPPFLPPQLPAGHHHHSPEKHFEIDFTKPNISSYTHTYTAQSLSHSVSSSSMDVGVVPDGSSMSEISYPFGRNVRTIDVDLNGSSSGTNNNNNNNNNNQGSQQQLVGMNREARVLRYREKRKNRKFEKTIRYASRKAYAETRPRIKGRFAKRTEAVELDIDRLFSPGPVAFFSESGYSVVPSF</sequence>
<gene>
    <name evidence="12" type="ORF">ACH5RR_006394</name>
</gene>
<dbReference type="PROSITE" id="PS50119">
    <property type="entry name" value="ZF_BBOX"/>
    <property type="match status" value="2"/>
</dbReference>
<evidence type="ECO:0000256" key="1">
    <source>
        <dbReference type="ARBA" id="ARBA00004123"/>
    </source>
</evidence>
<evidence type="ECO:0000256" key="8">
    <source>
        <dbReference type="PROSITE-ProRule" id="PRU00357"/>
    </source>
</evidence>
<evidence type="ECO:0000256" key="2">
    <source>
        <dbReference type="ARBA" id="ARBA00010024"/>
    </source>
</evidence>
<dbReference type="SMART" id="SM00336">
    <property type="entry name" value="BBOX"/>
    <property type="match status" value="2"/>
</dbReference>
<feature type="region of interest" description="Disordered" evidence="9">
    <location>
        <begin position="315"/>
        <end position="342"/>
    </location>
</feature>
<evidence type="ECO:0000256" key="9">
    <source>
        <dbReference type="SAM" id="MobiDB-lite"/>
    </source>
</evidence>
<feature type="compositionally biased region" description="Low complexity" evidence="9">
    <location>
        <begin position="318"/>
        <end position="340"/>
    </location>
</feature>
<dbReference type="PANTHER" id="PTHR31319:SF53">
    <property type="entry name" value="ZINC FINGER PROTEIN CONSTANS-LIKE 5"/>
    <property type="match status" value="1"/>
</dbReference>
<accession>A0ABD3ANW1</accession>
<dbReference type="GO" id="GO:0005634">
    <property type="term" value="C:nucleus"/>
    <property type="evidence" value="ECO:0007669"/>
    <property type="project" value="UniProtKB-SubCell"/>
</dbReference>
<dbReference type="PROSITE" id="PS51017">
    <property type="entry name" value="CCT"/>
    <property type="match status" value="1"/>
</dbReference>
<comment type="caution">
    <text evidence="12">The sequence shown here is derived from an EMBL/GenBank/DDBJ whole genome shotgun (WGS) entry which is preliminary data.</text>
</comment>
<dbReference type="InterPro" id="IPR045281">
    <property type="entry name" value="CONSTANS-like"/>
</dbReference>
<evidence type="ECO:0000256" key="6">
    <source>
        <dbReference type="ARBA" id="ARBA00023242"/>
    </source>
</evidence>
<feature type="domain" description="B box-type" evidence="10">
    <location>
        <begin position="69"/>
        <end position="116"/>
    </location>
</feature>
<dbReference type="Pfam" id="PF00643">
    <property type="entry name" value="zf-B_box"/>
    <property type="match status" value="1"/>
</dbReference>
<proteinExistence type="inferred from homology"/>
<keyword evidence="13" id="KW-1185">Reference proteome</keyword>